<accession>A0ACC1DBI0</accession>
<evidence type="ECO:0000313" key="2">
    <source>
        <dbReference type="Proteomes" id="UP000824533"/>
    </source>
</evidence>
<reference evidence="1 2" key="1">
    <citation type="journal article" date="2021" name="Front. Genet.">
        <title>Chromosome-Level Genome Assembly Reveals Significant Gene Expansion in the Toll and IMD Signaling Pathways of Dendrolimus kikuchii.</title>
        <authorList>
            <person name="Zhou J."/>
            <person name="Wu P."/>
            <person name="Xiong Z."/>
            <person name="Liu N."/>
            <person name="Zhao N."/>
            <person name="Ji M."/>
            <person name="Qiu Y."/>
            <person name="Yang B."/>
        </authorList>
    </citation>
    <scope>NUCLEOTIDE SEQUENCE [LARGE SCALE GENOMIC DNA]</scope>
    <source>
        <strain evidence="1">Ann1</strain>
    </source>
</reference>
<evidence type="ECO:0000313" key="1">
    <source>
        <dbReference type="EMBL" id="KAJ0181293.1"/>
    </source>
</evidence>
<organism evidence="1 2">
    <name type="scientific">Dendrolimus kikuchii</name>
    <dbReference type="NCBI Taxonomy" id="765133"/>
    <lineage>
        <taxon>Eukaryota</taxon>
        <taxon>Metazoa</taxon>
        <taxon>Ecdysozoa</taxon>
        <taxon>Arthropoda</taxon>
        <taxon>Hexapoda</taxon>
        <taxon>Insecta</taxon>
        <taxon>Pterygota</taxon>
        <taxon>Neoptera</taxon>
        <taxon>Endopterygota</taxon>
        <taxon>Lepidoptera</taxon>
        <taxon>Glossata</taxon>
        <taxon>Ditrysia</taxon>
        <taxon>Bombycoidea</taxon>
        <taxon>Lasiocampidae</taxon>
        <taxon>Dendrolimus</taxon>
    </lineage>
</organism>
<gene>
    <name evidence="1" type="ORF">K1T71_003378</name>
</gene>
<name>A0ACC1DBI0_9NEOP</name>
<protein>
    <submittedName>
        <fullName evidence="1">Uncharacterized protein</fullName>
    </submittedName>
</protein>
<keyword evidence="2" id="KW-1185">Reference proteome</keyword>
<dbReference type="Proteomes" id="UP000824533">
    <property type="component" value="Linkage Group LG05"/>
</dbReference>
<comment type="caution">
    <text evidence="1">The sequence shown here is derived from an EMBL/GenBank/DDBJ whole genome shotgun (WGS) entry which is preliminary data.</text>
</comment>
<dbReference type="EMBL" id="CM034391">
    <property type="protein sequence ID" value="KAJ0181293.1"/>
    <property type="molecule type" value="Genomic_DNA"/>
</dbReference>
<sequence length="579" mass="65340">MCAAPHIAGLTSRGIFLVEFKEPYEEKSLRDETTANIRSIVFSPKGSYLAYRTDKKVEVVRCADWSVTGTIDGNIKDMFFSPLDNYFMVWEMFIMNKENPQGNPNLHVYKSADGELVGSFIQKNQTGWEPKWTSDEKLFALQVNNKILIYEDGKLDRYVQHVVYDNLKSFSLSPSPAPNYYFTVFTLGKQGQPSFWRVFKHPQFKTDEAVVSRSSFQADKAAFYWNRRGTNIFVMTQTDVDKTGGSYYGRQSLSYGDVKGNSGNVTFSKEGPVHAISWNPGNWNEWVAVYGHAPAKATLFNAKCEPLFEFGTVYINFGLFLNSSTHVLLGGFGNIASGHIEVWDMRGYKKVGSCSAPDTTSLQWDPRGETFVTATTYPRLIVGNGYKIWHYTGALMHKRVCQEKENLLSVNWQPGSFPKSELSRNAPKGIEDATPKPVGAYRPPGARNKPSNFTLHEHEKPHRPGEAPQVAPSKQALKQKEKREARKARKAEERATEDLSPVPKTPQSAPKAPFVSTGDPEKDKKIKNINKKLSDIDKLKQQKASGKQLELNQLAKIDNEKPLLEELAQLSFLYYQDKP</sequence>
<proteinExistence type="predicted"/>